<feature type="binding site" evidence="2">
    <location>
        <position position="136"/>
    </location>
    <ligand>
        <name>Zn(2+)</name>
        <dbReference type="ChEBI" id="CHEBI:29105"/>
        <label>2</label>
    </ligand>
</feature>
<dbReference type="Proteomes" id="UP000298653">
    <property type="component" value="Chromosome"/>
</dbReference>
<keyword evidence="3" id="KW-0456">Lyase</keyword>
<gene>
    <name evidence="3" type="ORF">AR1Y2_3010</name>
</gene>
<dbReference type="PIRSF" id="PIRSF001359">
    <property type="entry name" value="F_bP_aldolase_II"/>
    <property type="match status" value="1"/>
</dbReference>
<sequence length="279" mass="30538">MKMKIVNGFDLMNFAQDNHYILPAFNTTNLEMTYAIAKGLNQAGLPGYIQISSNNLRLSSPDTITYLTSDALKDSDVPIGLHLDHGKSYEHVKACVDAGFTSIMIDASHLPFEENIKEVKRAVQYCHFYGVPVEAELGALKGKEEDIVNEADCKTDPGMVADFVERTGCDLLAVSVGNVHGLDLTPKVDLPLLDEISKVSPVPLVMHGGSGIPFETIQKAREFHLLKVNYGSDLRKAFISTFGEAYEQNHNEVNVIGLSLESIEKVSKKAAELVSIINA</sequence>
<dbReference type="Gene3D" id="3.20.20.70">
    <property type="entry name" value="Aldolase class I"/>
    <property type="match status" value="1"/>
</dbReference>
<keyword evidence="4" id="KW-1185">Reference proteome</keyword>
<dbReference type="Pfam" id="PF01116">
    <property type="entry name" value="F_bP_aldolase"/>
    <property type="match status" value="1"/>
</dbReference>
<evidence type="ECO:0000313" key="4">
    <source>
        <dbReference type="Proteomes" id="UP000298653"/>
    </source>
</evidence>
<evidence type="ECO:0000256" key="2">
    <source>
        <dbReference type="PIRSR" id="PIRSR001359-3"/>
    </source>
</evidence>
<feature type="active site" description="Proton donor" evidence="1">
    <location>
        <position position="84"/>
    </location>
</feature>
<dbReference type="KEGG" id="arf:AR1Y2_3010"/>
<dbReference type="EMBL" id="CP040058">
    <property type="protein sequence ID" value="QCP36464.1"/>
    <property type="molecule type" value="Genomic_DNA"/>
</dbReference>
<dbReference type="InterPro" id="IPR013785">
    <property type="entry name" value="Aldolase_TIM"/>
</dbReference>
<dbReference type="GO" id="GO:0004332">
    <property type="term" value="F:fructose-bisphosphate aldolase activity"/>
    <property type="evidence" value="ECO:0007669"/>
    <property type="project" value="UniProtKB-EC"/>
</dbReference>
<dbReference type="GO" id="GO:0005829">
    <property type="term" value="C:cytosol"/>
    <property type="evidence" value="ECO:0007669"/>
    <property type="project" value="TreeGrafter"/>
</dbReference>
<comment type="cofactor">
    <cofactor evidence="2">
        <name>Zn(2+)</name>
        <dbReference type="ChEBI" id="CHEBI:29105"/>
    </cofactor>
    <text evidence="2">Binds 2 Zn(2+) ions per subunit. One is catalytic and the other provides a structural contribution.</text>
</comment>
<dbReference type="SUPFAM" id="SSF51569">
    <property type="entry name" value="Aldolase"/>
    <property type="match status" value="1"/>
</dbReference>
<feature type="binding site" evidence="2">
    <location>
        <position position="106"/>
    </location>
    <ligand>
        <name>Zn(2+)</name>
        <dbReference type="ChEBI" id="CHEBI:29105"/>
        <label>2</label>
    </ligand>
</feature>
<dbReference type="PANTHER" id="PTHR30304:SF0">
    <property type="entry name" value="D-TAGATOSE-1,6-BISPHOSPHATE ALDOLASE SUBUNIT GATY-RELATED"/>
    <property type="match status" value="1"/>
</dbReference>
<evidence type="ECO:0000313" key="3">
    <source>
        <dbReference type="EMBL" id="QCP36464.1"/>
    </source>
</evidence>
<protein>
    <submittedName>
        <fullName evidence="3">Fructose-bisphosphate aldolase</fullName>
        <ecNumber evidence="3">4.1.2.13</ecNumber>
    </submittedName>
</protein>
<dbReference type="GO" id="GO:0009025">
    <property type="term" value="F:tagatose-bisphosphate aldolase activity"/>
    <property type="evidence" value="ECO:0007669"/>
    <property type="project" value="TreeGrafter"/>
</dbReference>
<dbReference type="GO" id="GO:0008270">
    <property type="term" value="F:zinc ion binding"/>
    <property type="evidence" value="ECO:0007669"/>
    <property type="project" value="InterPro"/>
</dbReference>
<dbReference type="AlphaFoldDB" id="A0A4P8IKC8"/>
<keyword evidence="2" id="KW-0862">Zinc</keyword>
<feature type="binding site" evidence="2">
    <location>
        <position position="180"/>
    </location>
    <ligand>
        <name>Zn(2+)</name>
        <dbReference type="ChEBI" id="CHEBI:29105"/>
        <label>1</label>
        <note>catalytic</note>
    </ligand>
</feature>
<dbReference type="NCBIfam" id="NF005943">
    <property type="entry name" value="PRK07998.1"/>
    <property type="match status" value="1"/>
</dbReference>
<dbReference type="CDD" id="cd00947">
    <property type="entry name" value="TBP_aldolase_IIB"/>
    <property type="match status" value="1"/>
</dbReference>
<dbReference type="GO" id="GO:0005975">
    <property type="term" value="P:carbohydrate metabolic process"/>
    <property type="evidence" value="ECO:0007669"/>
    <property type="project" value="InterPro"/>
</dbReference>
<proteinExistence type="predicted"/>
<dbReference type="InterPro" id="IPR000771">
    <property type="entry name" value="FBA_II"/>
</dbReference>
<dbReference type="EC" id="4.1.2.13" evidence="3"/>
<name>A0A4P8IKC8_9FIRM</name>
<reference evidence="3 4" key="1">
    <citation type="submission" date="2019-05" db="EMBL/GenBank/DDBJ databases">
        <title>Complete genome sequencing of Anaerostipes rhamnosivorans.</title>
        <authorList>
            <person name="Bui T.P.N."/>
            <person name="de Vos W.M."/>
        </authorList>
    </citation>
    <scope>NUCLEOTIDE SEQUENCE [LARGE SCALE GENOMIC DNA]</scope>
    <source>
        <strain evidence="3 4">1y2</strain>
    </source>
</reference>
<organism evidence="3 4">
    <name type="scientific">Anaerostipes rhamnosivorans</name>
    <dbReference type="NCBI Taxonomy" id="1229621"/>
    <lineage>
        <taxon>Bacteria</taxon>
        <taxon>Bacillati</taxon>
        <taxon>Bacillota</taxon>
        <taxon>Clostridia</taxon>
        <taxon>Lachnospirales</taxon>
        <taxon>Lachnospiraceae</taxon>
        <taxon>Anaerostipes</taxon>
    </lineage>
</organism>
<accession>A0A4P8IKC8</accession>
<feature type="binding site" evidence="2">
    <location>
        <position position="85"/>
    </location>
    <ligand>
        <name>Zn(2+)</name>
        <dbReference type="ChEBI" id="CHEBI:29105"/>
        <label>1</label>
        <note>catalytic</note>
    </ligand>
</feature>
<evidence type="ECO:0000256" key="1">
    <source>
        <dbReference type="PIRSR" id="PIRSR001359-1"/>
    </source>
</evidence>
<dbReference type="InterPro" id="IPR050246">
    <property type="entry name" value="Class_II_FBP_aldolase"/>
</dbReference>
<dbReference type="PANTHER" id="PTHR30304">
    <property type="entry name" value="D-TAGATOSE-1,6-BISPHOSPHATE ALDOLASE"/>
    <property type="match status" value="1"/>
</dbReference>
<keyword evidence="2" id="KW-0479">Metal-binding</keyword>
<feature type="binding site" evidence="2">
    <location>
        <position position="207"/>
    </location>
    <ligand>
        <name>Zn(2+)</name>
        <dbReference type="ChEBI" id="CHEBI:29105"/>
        <label>1</label>
        <note>catalytic</note>
    </ligand>
</feature>